<comment type="similarity">
    <text evidence="2 9">Belongs to the MGMT family.</text>
</comment>
<dbReference type="HAMAP" id="MF_00772">
    <property type="entry name" value="OGT"/>
    <property type="match status" value="1"/>
</dbReference>
<keyword evidence="4 9" id="KW-0489">Methyltransferase</keyword>
<comment type="function">
    <text evidence="9">Involved in the cellular defense against the biological effects of O6-methylguanine (O6-MeG) and O4-methylthymine (O4-MeT) in DNA. Repairs the methylated nucleobase in DNA by stoichiometrically transferring the methyl group to a cysteine residue in the enzyme. This is a suicide reaction: the enzyme is irreversibly inactivated.</text>
</comment>
<dbReference type="EC" id="2.1.1.63" evidence="9"/>
<evidence type="ECO:0000313" key="13">
    <source>
        <dbReference type="Proteomes" id="UP000000272"/>
    </source>
</evidence>
<feature type="active site" description="Nucleophile; methyl group acceptor" evidence="9">
    <location>
        <position position="141"/>
    </location>
</feature>
<dbReference type="InterPro" id="IPR036388">
    <property type="entry name" value="WH-like_DNA-bd_sf"/>
</dbReference>
<accession>D9S080</accession>
<dbReference type="InterPro" id="IPR036631">
    <property type="entry name" value="MGMT_N_sf"/>
</dbReference>
<dbReference type="OrthoDB" id="9789813at2"/>
<dbReference type="InterPro" id="IPR001497">
    <property type="entry name" value="MethylDNA_cys_MeTrfase_AS"/>
</dbReference>
<dbReference type="STRING" id="555079.Toce_0221"/>
<comment type="subcellular location">
    <subcellularLocation>
        <location evidence="9">Cytoplasm</location>
    </subcellularLocation>
</comment>
<dbReference type="AlphaFoldDB" id="D9S080"/>
<dbReference type="InterPro" id="IPR008332">
    <property type="entry name" value="MethylG_MeTrfase_N"/>
</dbReference>
<dbReference type="RefSeq" id="WP_013275059.1">
    <property type="nucleotide sequence ID" value="NC_014377.1"/>
</dbReference>
<dbReference type="KEGG" id="toc:Toce_0221"/>
<dbReference type="SUPFAM" id="SSF53155">
    <property type="entry name" value="Methylated DNA-protein cysteine methyltransferase domain"/>
    <property type="match status" value="1"/>
</dbReference>
<dbReference type="HOGENOM" id="CLU_000445_52_2_9"/>
<dbReference type="GO" id="GO:0005737">
    <property type="term" value="C:cytoplasm"/>
    <property type="evidence" value="ECO:0007669"/>
    <property type="project" value="UniProtKB-SubCell"/>
</dbReference>
<evidence type="ECO:0000313" key="12">
    <source>
        <dbReference type="EMBL" id="ADL07008.1"/>
    </source>
</evidence>
<dbReference type="GO" id="GO:0006307">
    <property type="term" value="P:DNA alkylation repair"/>
    <property type="evidence" value="ECO:0007669"/>
    <property type="project" value="UniProtKB-UniRule"/>
</dbReference>
<dbReference type="Pfam" id="PF02870">
    <property type="entry name" value="Methyltransf_1N"/>
    <property type="match status" value="1"/>
</dbReference>
<dbReference type="PANTHER" id="PTHR10815">
    <property type="entry name" value="METHYLATED-DNA--PROTEIN-CYSTEINE METHYLTRANSFERASE"/>
    <property type="match status" value="1"/>
</dbReference>
<dbReference type="SUPFAM" id="SSF46767">
    <property type="entry name" value="Methylated DNA-protein cysteine methyltransferase, C-terminal domain"/>
    <property type="match status" value="1"/>
</dbReference>
<sequence>MVYFRKINTAIGVIMVASTERGVCRIALPGENMESFINDLKKMYGGAELVDESVRGKSSEINFLAEQELTAYFNRELKNFTVPLDLKGTEFQKKVWKEVMKIPYGEVRSYGYIARAIGKPKACRAVGGANNRNPVPIIVPCHRVVGNDGSLVGYGGGLEMKSFLLKLEGIKREF</sequence>
<keyword evidence="3 9" id="KW-0963">Cytoplasm</keyword>
<dbReference type="Gene3D" id="3.30.160.70">
    <property type="entry name" value="Methylated DNA-protein cysteine methyltransferase domain"/>
    <property type="match status" value="1"/>
</dbReference>
<evidence type="ECO:0000259" key="10">
    <source>
        <dbReference type="Pfam" id="PF01035"/>
    </source>
</evidence>
<gene>
    <name evidence="12" type="ordered locus">Toce_0221</name>
</gene>
<comment type="catalytic activity">
    <reaction evidence="8 9">
        <text>a 6-O-methyl-2'-deoxyguanosine in DNA + L-cysteinyl-[protein] = S-methyl-L-cysteinyl-[protein] + a 2'-deoxyguanosine in DNA</text>
        <dbReference type="Rhea" id="RHEA:24000"/>
        <dbReference type="Rhea" id="RHEA-COMP:10131"/>
        <dbReference type="Rhea" id="RHEA-COMP:10132"/>
        <dbReference type="Rhea" id="RHEA-COMP:11367"/>
        <dbReference type="Rhea" id="RHEA-COMP:11368"/>
        <dbReference type="ChEBI" id="CHEBI:29950"/>
        <dbReference type="ChEBI" id="CHEBI:82612"/>
        <dbReference type="ChEBI" id="CHEBI:85445"/>
        <dbReference type="ChEBI" id="CHEBI:85448"/>
        <dbReference type="EC" id="2.1.1.63"/>
    </reaction>
</comment>
<dbReference type="GO" id="GO:0032259">
    <property type="term" value="P:methylation"/>
    <property type="evidence" value="ECO:0007669"/>
    <property type="project" value="UniProtKB-KW"/>
</dbReference>
<organism evidence="12 13">
    <name type="scientific">Thermosediminibacter oceani (strain ATCC BAA-1034 / DSM 16646 / JW/IW-1228P)</name>
    <dbReference type="NCBI Taxonomy" id="555079"/>
    <lineage>
        <taxon>Bacteria</taxon>
        <taxon>Bacillati</taxon>
        <taxon>Bacillota</taxon>
        <taxon>Clostridia</taxon>
        <taxon>Thermosediminibacterales</taxon>
        <taxon>Thermosediminibacteraceae</taxon>
        <taxon>Thermosediminibacter</taxon>
    </lineage>
</organism>
<dbReference type="FunFam" id="1.10.10.10:FF:000214">
    <property type="entry name" value="Methylated-DNA--protein-cysteine methyltransferase"/>
    <property type="match status" value="1"/>
</dbReference>
<proteinExistence type="inferred from homology"/>
<evidence type="ECO:0000256" key="7">
    <source>
        <dbReference type="ARBA" id="ARBA00023204"/>
    </source>
</evidence>
<evidence type="ECO:0000256" key="3">
    <source>
        <dbReference type="ARBA" id="ARBA00022490"/>
    </source>
</evidence>
<evidence type="ECO:0000256" key="2">
    <source>
        <dbReference type="ARBA" id="ARBA00008711"/>
    </source>
</evidence>
<dbReference type="Gene3D" id="1.10.10.10">
    <property type="entry name" value="Winged helix-like DNA-binding domain superfamily/Winged helix DNA-binding domain"/>
    <property type="match status" value="1"/>
</dbReference>
<dbReference type="eggNOG" id="COG0350">
    <property type="taxonomic scope" value="Bacteria"/>
</dbReference>
<evidence type="ECO:0000256" key="1">
    <source>
        <dbReference type="ARBA" id="ARBA00001286"/>
    </source>
</evidence>
<dbReference type="Pfam" id="PF01035">
    <property type="entry name" value="DNA_binding_1"/>
    <property type="match status" value="1"/>
</dbReference>
<evidence type="ECO:0000259" key="11">
    <source>
        <dbReference type="Pfam" id="PF02870"/>
    </source>
</evidence>
<protein>
    <recommendedName>
        <fullName evidence="9">Methylated-DNA--protein-cysteine methyltransferase</fullName>
        <ecNumber evidence="9">2.1.1.63</ecNumber>
    </recommendedName>
    <alternativeName>
        <fullName evidence="9">6-O-methylguanine-DNA methyltransferase</fullName>
        <shortName evidence="9">MGMT</shortName>
    </alternativeName>
    <alternativeName>
        <fullName evidence="9">O-6-methylguanine-DNA-alkyltransferase</fullName>
    </alternativeName>
</protein>
<dbReference type="EMBL" id="CP002131">
    <property type="protein sequence ID" value="ADL07008.1"/>
    <property type="molecule type" value="Genomic_DNA"/>
</dbReference>
<comment type="miscellaneous">
    <text evidence="9">This enzyme catalyzes only one turnover and therefore is not strictly catalytic. According to one definition, an enzyme is a biocatalyst that acts repeatedly and over many reaction cycles.</text>
</comment>
<dbReference type="PROSITE" id="PS00374">
    <property type="entry name" value="MGMT"/>
    <property type="match status" value="1"/>
</dbReference>
<dbReference type="InterPro" id="IPR023546">
    <property type="entry name" value="MGMT"/>
</dbReference>
<feature type="domain" description="Methylated-DNA-[protein]-cysteine S-methyltransferase DNA binding" evidence="10">
    <location>
        <begin position="90"/>
        <end position="170"/>
    </location>
</feature>
<dbReference type="Proteomes" id="UP000000272">
    <property type="component" value="Chromosome"/>
</dbReference>
<feature type="domain" description="Methylguanine DNA methyltransferase ribonuclease-like" evidence="11">
    <location>
        <begin position="2"/>
        <end position="86"/>
    </location>
</feature>
<evidence type="ECO:0000256" key="8">
    <source>
        <dbReference type="ARBA" id="ARBA00049348"/>
    </source>
</evidence>
<evidence type="ECO:0000256" key="5">
    <source>
        <dbReference type="ARBA" id="ARBA00022679"/>
    </source>
</evidence>
<comment type="catalytic activity">
    <reaction evidence="1 9">
        <text>a 4-O-methyl-thymidine in DNA + L-cysteinyl-[protein] = a thymidine in DNA + S-methyl-L-cysteinyl-[protein]</text>
        <dbReference type="Rhea" id="RHEA:53428"/>
        <dbReference type="Rhea" id="RHEA-COMP:10131"/>
        <dbReference type="Rhea" id="RHEA-COMP:10132"/>
        <dbReference type="Rhea" id="RHEA-COMP:13555"/>
        <dbReference type="Rhea" id="RHEA-COMP:13556"/>
        <dbReference type="ChEBI" id="CHEBI:29950"/>
        <dbReference type="ChEBI" id="CHEBI:82612"/>
        <dbReference type="ChEBI" id="CHEBI:137386"/>
        <dbReference type="ChEBI" id="CHEBI:137387"/>
        <dbReference type="EC" id="2.1.1.63"/>
    </reaction>
</comment>
<keyword evidence="5 9" id="KW-0808">Transferase</keyword>
<reference evidence="12 13" key="1">
    <citation type="journal article" date="2010" name="Stand. Genomic Sci.">
        <title>Complete genome sequence of Thermosediminibacter oceani type strain (JW/IW-1228P).</title>
        <authorList>
            <person name="Pitluck S."/>
            <person name="Yasawong M."/>
            <person name="Munk C."/>
            <person name="Nolan M."/>
            <person name="Lapidus A."/>
            <person name="Lucas S."/>
            <person name="Glavina Del Rio T."/>
            <person name="Tice H."/>
            <person name="Cheng J.F."/>
            <person name="Bruce D."/>
            <person name="Detter C."/>
            <person name="Tapia R."/>
            <person name="Han C."/>
            <person name="Goodwin L."/>
            <person name="Liolios K."/>
            <person name="Ivanova N."/>
            <person name="Mavromatis K."/>
            <person name="Mikhailova N."/>
            <person name="Pati A."/>
            <person name="Chen A."/>
            <person name="Palaniappan K."/>
            <person name="Land M."/>
            <person name="Hauser L."/>
            <person name="Chang Y.J."/>
            <person name="Jeffries C.D."/>
            <person name="Rohde M."/>
            <person name="Spring S."/>
            <person name="Sikorski J."/>
            <person name="Goker M."/>
            <person name="Woyke T."/>
            <person name="Bristow J."/>
            <person name="Eisen J.A."/>
            <person name="Markowitz V."/>
            <person name="Hugenholtz P."/>
            <person name="Kyrpides N.C."/>
            <person name="Klenk H.P."/>
        </authorList>
    </citation>
    <scope>NUCLEOTIDE SEQUENCE [LARGE SCALE GENOMIC DNA]</scope>
    <source>
        <strain evidence="13">ATCC BAA-1034 / DSM 16646 / JW/IW-1228P</strain>
    </source>
</reference>
<keyword evidence="13" id="KW-1185">Reference proteome</keyword>
<name>D9S080_THEOJ</name>
<evidence type="ECO:0000256" key="4">
    <source>
        <dbReference type="ARBA" id="ARBA00022603"/>
    </source>
</evidence>
<evidence type="ECO:0000256" key="6">
    <source>
        <dbReference type="ARBA" id="ARBA00022763"/>
    </source>
</evidence>
<keyword evidence="6 9" id="KW-0227">DNA damage</keyword>
<dbReference type="InterPro" id="IPR014048">
    <property type="entry name" value="MethylDNA_cys_MeTrfase_DNA-bd"/>
</dbReference>
<dbReference type="GO" id="GO:0003908">
    <property type="term" value="F:methylated-DNA-[protein]-cysteine S-methyltransferase activity"/>
    <property type="evidence" value="ECO:0007669"/>
    <property type="project" value="UniProtKB-UniRule"/>
</dbReference>
<keyword evidence="7 9" id="KW-0234">DNA repair</keyword>
<dbReference type="CDD" id="cd06445">
    <property type="entry name" value="ATase"/>
    <property type="match status" value="1"/>
</dbReference>
<dbReference type="PANTHER" id="PTHR10815:SF5">
    <property type="entry name" value="METHYLATED-DNA--PROTEIN-CYSTEINE METHYLTRANSFERASE"/>
    <property type="match status" value="1"/>
</dbReference>
<dbReference type="InterPro" id="IPR036217">
    <property type="entry name" value="MethylDNA_cys_MeTrfase_DNAb"/>
</dbReference>
<dbReference type="NCBIfam" id="TIGR00589">
    <property type="entry name" value="ogt"/>
    <property type="match status" value="1"/>
</dbReference>
<evidence type="ECO:0000256" key="9">
    <source>
        <dbReference type="HAMAP-Rule" id="MF_00772"/>
    </source>
</evidence>